<dbReference type="EMBL" id="BMAW01107705">
    <property type="protein sequence ID" value="GFT30525.1"/>
    <property type="molecule type" value="Genomic_DNA"/>
</dbReference>
<dbReference type="AlphaFoldDB" id="A0A8X6NSW4"/>
<evidence type="ECO:0000313" key="3">
    <source>
        <dbReference type="Proteomes" id="UP000887013"/>
    </source>
</evidence>
<comment type="caution">
    <text evidence="2">The sequence shown here is derived from an EMBL/GenBank/DDBJ whole genome shotgun (WGS) entry which is preliminary data.</text>
</comment>
<proteinExistence type="predicted"/>
<gene>
    <name evidence="2" type="ORF">NPIL_684281</name>
</gene>
<evidence type="ECO:0000256" key="1">
    <source>
        <dbReference type="SAM" id="MobiDB-lite"/>
    </source>
</evidence>
<keyword evidence="3" id="KW-1185">Reference proteome</keyword>
<sequence length="84" mass="9665">MSGGEGRRGMRSTKDHTVSRLEQKRFHSKKDEMRFLSQELMDDGTNPSHWRGCYLDTYKSFLNSEPRSDDGIDCSTPPLLPTEL</sequence>
<accession>A0A8X6NSW4</accession>
<evidence type="ECO:0000313" key="2">
    <source>
        <dbReference type="EMBL" id="GFT30525.1"/>
    </source>
</evidence>
<feature type="region of interest" description="Disordered" evidence="1">
    <location>
        <begin position="1"/>
        <end position="25"/>
    </location>
</feature>
<reference evidence="2" key="1">
    <citation type="submission" date="2020-08" db="EMBL/GenBank/DDBJ databases">
        <title>Multicomponent nature underlies the extraordinary mechanical properties of spider dragline silk.</title>
        <authorList>
            <person name="Kono N."/>
            <person name="Nakamura H."/>
            <person name="Mori M."/>
            <person name="Yoshida Y."/>
            <person name="Ohtoshi R."/>
            <person name="Malay A.D."/>
            <person name="Moran D.A.P."/>
            <person name="Tomita M."/>
            <person name="Numata K."/>
            <person name="Arakawa K."/>
        </authorList>
    </citation>
    <scope>NUCLEOTIDE SEQUENCE</scope>
</reference>
<protein>
    <submittedName>
        <fullName evidence="2">Uncharacterized protein</fullName>
    </submittedName>
</protein>
<name>A0A8X6NSW4_NEPPI</name>
<dbReference type="Proteomes" id="UP000887013">
    <property type="component" value="Unassembled WGS sequence"/>
</dbReference>
<organism evidence="2 3">
    <name type="scientific">Nephila pilipes</name>
    <name type="common">Giant wood spider</name>
    <name type="synonym">Nephila maculata</name>
    <dbReference type="NCBI Taxonomy" id="299642"/>
    <lineage>
        <taxon>Eukaryota</taxon>
        <taxon>Metazoa</taxon>
        <taxon>Ecdysozoa</taxon>
        <taxon>Arthropoda</taxon>
        <taxon>Chelicerata</taxon>
        <taxon>Arachnida</taxon>
        <taxon>Araneae</taxon>
        <taxon>Araneomorphae</taxon>
        <taxon>Entelegynae</taxon>
        <taxon>Araneoidea</taxon>
        <taxon>Nephilidae</taxon>
        <taxon>Nephila</taxon>
    </lineage>
</organism>
<feature type="region of interest" description="Disordered" evidence="1">
    <location>
        <begin position="63"/>
        <end position="84"/>
    </location>
</feature>